<dbReference type="Pfam" id="PF13734">
    <property type="entry name" value="Inhibitor_I69"/>
    <property type="match status" value="1"/>
</dbReference>
<dbReference type="RefSeq" id="WP_187036803.1">
    <property type="nucleotide sequence ID" value="NZ_CP060286.1"/>
</dbReference>
<dbReference type="KEGG" id="cfem:HCR03_04355"/>
<reference evidence="3 4" key="1">
    <citation type="submission" date="2020-08" db="EMBL/GenBank/DDBJ databases">
        <title>The isolate Caproiciproducens sp. 7D4C2 produces n-caproate at mildly acidic conditions from hexoses: genome and rBOX comparison with related strains and chain-elongating bacteria.</title>
        <authorList>
            <person name="Esquivel-Elizondo S."/>
            <person name="Bagci C."/>
            <person name="Temovska M."/>
            <person name="Jeon B.S."/>
            <person name="Bessarab I."/>
            <person name="Williams R.B.H."/>
            <person name="Huson D.H."/>
            <person name="Angenent L.T."/>
        </authorList>
    </citation>
    <scope>NUCLEOTIDE SEQUENCE [LARGE SCALE GENOMIC DNA]</scope>
    <source>
        <strain evidence="3 4">7D4C2</strain>
    </source>
</reference>
<name>A0A7G8TD17_9FIRM</name>
<feature type="chain" id="PRO_5028909230" evidence="1">
    <location>
        <begin position="28"/>
        <end position="389"/>
    </location>
</feature>
<dbReference type="AlphaFoldDB" id="A0A7G8TD17"/>
<keyword evidence="1" id="KW-0732">Signal</keyword>
<sequence length="389" mass="43625">MLKTWKKAISLVLVFALSMMVCVSAFADENVDSVKDSGVKDSAITYISEADAVLLANQCIKTSVATDDHCSWSDQTTIKNATPIYDLNQQIGYYLFRLNEGYIFVSASSENPKVVAYSYDANFIADNMLKRTNSVITSKDKIVYAGGLDFYKQEDNTYKELDTDVTVKTSDISNMKKRYNNTIKNITSNKAQKNLNTIKAQKNENTLLSSTLSDESYTIPNLWDVDYQVYVTGDFPGYSNHCTPTAATNFIEYWGTKADNYKSALWSGSVFQDLYTDLKTNVGKKGTYLSDILPGIQKYSESRNVELGVGCTFKATSYDDCVYYIQRGPFLLLLWNDMSPKEYKNHTVLAVGTGNHYLRILDGWSVSKSNFFDSDYALADNADGVSETF</sequence>
<protein>
    <submittedName>
        <fullName evidence="3">Spi family protease inhibitor</fullName>
    </submittedName>
</protein>
<accession>A0A7G8TD17</accession>
<proteinExistence type="predicted"/>
<dbReference type="EMBL" id="CP060286">
    <property type="protein sequence ID" value="QNK41508.1"/>
    <property type="molecule type" value="Genomic_DNA"/>
</dbReference>
<evidence type="ECO:0000259" key="2">
    <source>
        <dbReference type="Pfam" id="PF13734"/>
    </source>
</evidence>
<dbReference type="InterPro" id="IPR025896">
    <property type="entry name" value="Spi_Prtas-inh"/>
</dbReference>
<evidence type="ECO:0000256" key="1">
    <source>
        <dbReference type="SAM" id="SignalP"/>
    </source>
</evidence>
<gene>
    <name evidence="3" type="ORF">HCR03_04355</name>
</gene>
<organism evidence="3 4">
    <name type="scientific">Caproicibacter fermentans</name>
    <dbReference type="NCBI Taxonomy" id="2576756"/>
    <lineage>
        <taxon>Bacteria</taxon>
        <taxon>Bacillati</taxon>
        <taxon>Bacillota</taxon>
        <taxon>Clostridia</taxon>
        <taxon>Eubacteriales</taxon>
        <taxon>Acutalibacteraceae</taxon>
        <taxon>Caproicibacter</taxon>
    </lineage>
</organism>
<dbReference type="Proteomes" id="UP000515909">
    <property type="component" value="Chromosome"/>
</dbReference>
<feature type="signal peptide" evidence="1">
    <location>
        <begin position="1"/>
        <end position="27"/>
    </location>
</feature>
<evidence type="ECO:0000313" key="4">
    <source>
        <dbReference type="Proteomes" id="UP000515909"/>
    </source>
</evidence>
<evidence type="ECO:0000313" key="3">
    <source>
        <dbReference type="EMBL" id="QNK41508.1"/>
    </source>
</evidence>
<feature type="domain" description="Spi protease inhibitor" evidence="2">
    <location>
        <begin position="47"/>
        <end position="129"/>
    </location>
</feature>